<accession>A0A0S3R2J9</accession>
<sequence length="257" mass="29299">MPSSSPKSDKFVLPHLRPGFVPVEEPHLGRVCSFDHCRLLVVGITNTIDNIVHFFLLGLCMNDWIITCFAGLEFLLAFSKFCYWSMECGCPSLYEVVHERLLAVLEGVRVGLLTILVEGREGDLAGKVAMVFSAGFFELGIGHGHRRKKGKVLPYLLTGELEQREKQLFRDKSKKKVTTLLPQFIRNRGEKSFKKKKKKPTASITCEPRQNPTPFCLGCEPRPKAYPFLPRLYMPRFRNRYLCVKITAVVFFHCTSV</sequence>
<dbReference type="AlphaFoldDB" id="A0A0S3R2J9"/>
<gene>
    <name evidence="1" type="primary">Vigan.01G261000</name>
    <name evidence="1" type="ORF">VIGAN_01261000</name>
</gene>
<reference evidence="1 2" key="1">
    <citation type="journal article" date="2015" name="Sci. Rep.">
        <title>The power of single molecule real-time sequencing technology in the de novo assembly of a eukaryotic genome.</title>
        <authorList>
            <person name="Sakai H."/>
            <person name="Naito K."/>
            <person name="Ogiso-Tanaka E."/>
            <person name="Takahashi Y."/>
            <person name="Iseki K."/>
            <person name="Muto C."/>
            <person name="Satou K."/>
            <person name="Teruya K."/>
            <person name="Shiroma A."/>
            <person name="Shimoji M."/>
            <person name="Hirano T."/>
            <person name="Itoh T."/>
            <person name="Kaga A."/>
            <person name="Tomooka N."/>
        </authorList>
    </citation>
    <scope>NUCLEOTIDE SEQUENCE [LARGE SCALE GENOMIC DNA]</scope>
    <source>
        <strain evidence="2">cv. Shumari</strain>
    </source>
</reference>
<name>A0A0S3R2J9_PHAAN</name>
<evidence type="ECO:0000313" key="1">
    <source>
        <dbReference type="EMBL" id="BAT74841.1"/>
    </source>
</evidence>
<keyword evidence="2" id="KW-1185">Reference proteome</keyword>
<dbReference type="Proteomes" id="UP000291084">
    <property type="component" value="Chromosome 1"/>
</dbReference>
<protein>
    <submittedName>
        <fullName evidence="1">Uncharacterized protein</fullName>
    </submittedName>
</protein>
<proteinExistence type="predicted"/>
<dbReference type="EMBL" id="AP015034">
    <property type="protein sequence ID" value="BAT74841.1"/>
    <property type="molecule type" value="Genomic_DNA"/>
</dbReference>
<evidence type="ECO:0000313" key="2">
    <source>
        <dbReference type="Proteomes" id="UP000291084"/>
    </source>
</evidence>
<organism evidence="1 2">
    <name type="scientific">Vigna angularis var. angularis</name>
    <dbReference type="NCBI Taxonomy" id="157739"/>
    <lineage>
        <taxon>Eukaryota</taxon>
        <taxon>Viridiplantae</taxon>
        <taxon>Streptophyta</taxon>
        <taxon>Embryophyta</taxon>
        <taxon>Tracheophyta</taxon>
        <taxon>Spermatophyta</taxon>
        <taxon>Magnoliopsida</taxon>
        <taxon>eudicotyledons</taxon>
        <taxon>Gunneridae</taxon>
        <taxon>Pentapetalae</taxon>
        <taxon>rosids</taxon>
        <taxon>fabids</taxon>
        <taxon>Fabales</taxon>
        <taxon>Fabaceae</taxon>
        <taxon>Papilionoideae</taxon>
        <taxon>50 kb inversion clade</taxon>
        <taxon>NPAAA clade</taxon>
        <taxon>indigoferoid/millettioid clade</taxon>
        <taxon>Phaseoleae</taxon>
        <taxon>Vigna</taxon>
    </lineage>
</organism>